<name>A0ABD2ND98_9CUCU</name>
<feature type="domain" description="Peptidase S1" evidence="10">
    <location>
        <begin position="30"/>
        <end position="252"/>
    </location>
</feature>
<feature type="chain" id="PRO_5044740680" description="Peptidase S1 domain-containing protein" evidence="9">
    <location>
        <begin position="20"/>
        <end position="253"/>
    </location>
</feature>
<sequence>MIFIFTTALFVLLFQNGCSLVIDPITKFKIAGGEPADIADFPYQVSITLDGDLCGGAILDQNHVLTAAHCTFQKDASDIVIRAGSQYRDRDGITVQAEEIFQHENFDPESFENDIAVIKLETDLNFDATVGLISLPSSGEDVEEFRLATVTGYGWISDHGPFADSLQKVDLPIISTDTCKMIYPGQITDTMFCAGYQEGGKDACPGDSGGPMVLDGKVIGIVSFGPDCAAAGQPGAYTKVSSFIDFINSSLNQ</sequence>
<dbReference type="FunFam" id="2.40.10.10:FF:000077">
    <property type="entry name" value="Predicted protein"/>
    <property type="match status" value="1"/>
</dbReference>
<evidence type="ECO:0000259" key="10">
    <source>
        <dbReference type="PROSITE" id="PS50240"/>
    </source>
</evidence>
<accession>A0ABD2ND98</accession>
<dbReference type="PRINTS" id="PR00722">
    <property type="entry name" value="CHYMOTRYPSIN"/>
</dbReference>
<dbReference type="Proteomes" id="UP001516400">
    <property type="component" value="Unassembled WGS sequence"/>
</dbReference>
<dbReference type="SUPFAM" id="SSF50494">
    <property type="entry name" value="Trypsin-like serine proteases"/>
    <property type="match status" value="1"/>
</dbReference>
<evidence type="ECO:0000256" key="7">
    <source>
        <dbReference type="ARBA" id="ARBA00023157"/>
    </source>
</evidence>
<dbReference type="CDD" id="cd00190">
    <property type="entry name" value="Tryp_SPc"/>
    <property type="match status" value="1"/>
</dbReference>
<dbReference type="AlphaFoldDB" id="A0ABD2ND98"/>
<dbReference type="InterPro" id="IPR050127">
    <property type="entry name" value="Serine_Proteases_S1"/>
</dbReference>
<dbReference type="GO" id="GO:0008236">
    <property type="term" value="F:serine-type peptidase activity"/>
    <property type="evidence" value="ECO:0007669"/>
    <property type="project" value="UniProtKB-KW"/>
</dbReference>
<dbReference type="InterPro" id="IPR001254">
    <property type="entry name" value="Trypsin_dom"/>
</dbReference>
<feature type="signal peptide" evidence="9">
    <location>
        <begin position="1"/>
        <end position="19"/>
    </location>
</feature>
<comment type="similarity">
    <text evidence="1">Belongs to the peptidase S1 family.</text>
</comment>
<evidence type="ECO:0000256" key="1">
    <source>
        <dbReference type="ARBA" id="ARBA00007664"/>
    </source>
</evidence>
<keyword evidence="5 8" id="KW-0720">Serine protease</keyword>
<dbReference type="PROSITE" id="PS00134">
    <property type="entry name" value="TRYPSIN_HIS"/>
    <property type="match status" value="1"/>
</dbReference>
<keyword evidence="2 8" id="KW-0645">Protease</keyword>
<dbReference type="InterPro" id="IPR043504">
    <property type="entry name" value="Peptidase_S1_PA_chymotrypsin"/>
</dbReference>
<keyword evidence="7" id="KW-1015">Disulfide bond</keyword>
<evidence type="ECO:0000256" key="8">
    <source>
        <dbReference type="RuleBase" id="RU363034"/>
    </source>
</evidence>
<evidence type="ECO:0000313" key="12">
    <source>
        <dbReference type="Proteomes" id="UP001516400"/>
    </source>
</evidence>
<dbReference type="PANTHER" id="PTHR24264">
    <property type="entry name" value="TRYPSIN-RELATED"/>
    <property type="match status" value="1"/>
</dbReference>
<proteinExistence type="inferred from homology"/>
<keyword evidence="6" id="KW-0865">Zymogen</keyword>
<evidence type="ECO:0000313" key="11">
    <source>
        <dbReference type="EMBL" id="KAL3276631.1"/>
    </source>
</evidence>
<keyword evidence="3 9" id="KW-0732">Signal</keyword>
<gene>
    <name evidence="11" type="ORF">HHI36_012003</name>
</gene>
<dbReference type="PROSITE" id="PS50240">
    <property type="entry name" value="TRYPSIN_DOM"/>
    <property type="match status" value="1"/>
</dbReference>
<keyword evidence="4 8" id="KW-0378">Hydrolase</keyword>
<evidence type="ECO:0000256" key="3">
    <source>
        <dbReference type="ARBA" id="ARBA00022729"/>
    </source>
</evidence>
<protein>
    <recommendedName>
        <fullName evidence="10">Peptidase S1 domain-containing protein</fullName>
    </recommendedName>
</protein>
<reference evidence="11 12" key="1">
    <citation type="journal article" date="2021" name="BMC Biol.">
        <title>Horizontally acquired antibacterial genes associated with adaptive radiation of ladybird beetles.</title>
        <authorList>
            <person name="Li H.S."/>
            <person name="Tang X.F."/>
            <person name="Huang Y.H."/>
            <person name="Xu Z.Y."/>
            <person name="Chen M.L."/>
            <person name="Du X.Y."/>
            <person name="Qiu B.Y."/>
            <person name="Chen P.T."/>
            <person name="Zhang W."/>
            <person name="Slipinski A."/>
            <person name="Escalona H.E."/>
            <person name="Waterhouse R.M."/>
            <person name="Zwick A."/>
            <person name="Pang H."/>
        </authorList>
    </citation>
    <scope>NUCLEOTIDE SEQUENCE [LARGE SCALE GENOMIC DNA]</scope>
    <source>
        <strain evidence="11">SYSU2018</strain>
    </source>
</reference>
<dbReference type="EMBL" id="JABFTP020000103">
    <property type="protein sequence ID" value="KAL3276631.1"/>
    <property type="molecule type" value="Genomic_DNA"/>
</dbReference>
<dbReference type="PANTHER" id="PTHR24264:SF83">
    <property type="entry name" value="COMPLEMENT FACTOR I"/>
    <property type="match status" value="1"/>
</dbReference>
<evidence type="ECO:0000256" key="4">
    <source>
        <dbReference type="ARBA" id="ARBA00022801"/>
    </source>
</evidence>
<evidence type="ECO:0000256" key="2">
    <source>
        <dbReference type="ARBA" id="ARBA00022670"/>
    </source>
</evidence>
<dbReference type="InterPro" id="IPR033116">
    <property type="entry name" value="TRYPSIN_SER"/>
</dbReference>
<dbReference type="InterPro" id="IPR009003">
    <property type="entry name" value="Peptidase_S1_PA"/>
</dbReference>
<dbReference type="InterPro" id="IPR018114">
    <property type="entry name" value="TRYPSIN_HIS"/>
</dbReference>
<dbReference type="Pfam" id="PF00089">
    <property type="entry name" value="Trypsin"/>
    <property type="match status" value="1"/>
</dbReference>
<comment type="caution">
    <text evidence="11">The sequence shown here is derived from an EMBL/GenBank/DDBJ whole genome shotgun (WGS) entry which is preliminary data.</text>
</comment>
<dbReference type="GO" id="GO:0006508">
    <property type="term" value="P:proteolysis"/>
    <property type="evidence" value="ECO:0007669"/>
    <property type="project" value="UniProtKB-KW"/>
</dbReference>
<dbReference type="InterPro" id="IPR001314">
    <property type="entry name" value="Peptidase_S1A"/>
</dbReference>
<organism evidence="11 12">
    <name type="scientific">Cryptolaemus montrouzieri</name>
    <dbReference type="NCBI Taxonomy" id="559131"/>
    <lineage>
        <taxon>Eukaryota</taxon>
        <taxon>Metazoa</taxon>
        <taxon>Ecdysozoa</taxon>
        <taxon>Arthropoda</taxon>
        <taxon>Hexapoda</taxon>
        <taxon>Insecta</taxon>
        <taxon>Pterygota</taxon>
        <taxon>Neoptera</taxon>
        <taxon>Endopterygota</taxon>
        <taxon>Coleoptera</taxon>
        <taxon>Polyphaga</taxon>
        <taxon>Cucujiformia</taxon>
        <taxon>Coccinelloidea</taxon>
        <taxon>Coccinellidae</taxon>
        <taxon>Scymninae</taxon>
        <taxon>Scymnini</taxon>
        <taxon>Cryptolaemus</taxon>
    </lineage>
</organism>
<keyword evidence="12" id="KW-1185">Reference proteome</keyword>
<dbReference type="SMART" id="SM00020">
    <property type="entry name" value="Tryp_SPc"/>
    <property type="match status" value="1"/>
</dbReference>
<evidence type="ECO:0000256" key="9">
    <source>
        <dbReference type="SAM" id="SignalP"/>
    </source>
</evidence>
<dbReference type="PROSITE" id="PS00135">
    <property type="entry name" value="TRYPSIN_SER"/>
    <property type="match status" value="1"/>
</dbReference>
<evidence type="ECO:0000256" key="5">
    <source>
        <dbReference type="ARBA" id="ARBA00022825"/>
    </source>
</evidence>
<evidence type="ECO:0000256" key="6">
    <source>
        <dbReference type="ARBA" id="ARBA00023145"/>
    </source>
</evidence>
<dbReference type="Gene3D" id="2.40.10.10">
    <property type="entry name" value="Trypsin-like serine proteases"/>
    <property type="match status" value="1"/>
</dbReference>